<dbReference type="OrthoDB" id="3629858at2"/>
<feature type="transmembrane region" description="Helical" evidence="1">
    <location>
        <begin position="197"/>
        <end position="214"/>
    </location>
</feature>
<organism evidence="2 3">
    <name type="scientific">Nocardioides iriomotensis</name>
    <dbReference type="NCBI Taxonomy" id="715784"/>
    <lineage>
        <taxon>Bacteria</taxon>
        <taxon>Bacillati</taxon>
        <taxon>Actinomycetota</taxon>
        <taxon>Actinomycetes</taxon>
        <taxon>Propionibacteriales</taxon>
        <taxon>Nocardioidaceae</taxon>
        <taxon>Nocardioides</taxon>
    </lineage>
</organism>
<feature type="transmembrane region" description="Helical" evidence="1">
    <location>
        <begin position="87"/>
        <end position="108"/>
    </location>
</feature>
<keyword evidence="3" id="KW-1185">Reference proteome</keyword>
<proteinExistence type="predicted"/>
<keyword evidence="1" id="KW-0812">Transmembrane</keyword>
<feature type="transmembrane region" description="Helical" evidence="1">
    <location>
        <begin position="128"/>
        <end position="149"/>
    </location>
</feature>
<accession>A0A4Q5IU87</accession>
<evidence type="ECO:0000313" key="3">
    <source>
        <dbReference type="Proteomes" id="UP000291189"/>
    </source>
</evidence>
<evidence type="ECO:0000256" key="1">
    <source>
        <dbReference type="SAM" id="Phobius"/>
    </source>
</evidence>
<sequence>MRGAEHARARELLLACGIAYAAAYVAANDVVAAAMYDGYSRMDQAVSELSALTAPPRTFLTAMLPVFTVLMVSFGAGVWWSASGGRALRLTAMALVAFGITGVAWLPFPMTARDDIAAATGPMSANDVGHLVLSGVTASLIVAMCAAGAAHFGLGFRLYTAATVVVVLVFAGVLTGLESAKLPSGDPTPLLGFYERLGIGAWLVWLTVLAVALMRQSVAAPGEASSHRHA</sequence>
<comment type="caution">
    <text evidence="2">The sequence shown here is derived from an EMBL/GenBank/DDBJ whole genome shotgun (WGS) entry which is preliminary data.</text>
</comment>
<protein>
    <submittedName>
        <fullName evidence="2">DUF998 domain-containing protein</fullName>
    </submittedName>
</protein>
<name>A0A4Q5IU87_9ACTN</name>
<keyword evidence="1" id="KW-1133">Transmembrane helix</keyword>
<evidence type="ECO:0000313" key="2">
    <source>
        <dbReference type="EMBL" id="RYU09437.1"/>
    </source>
</evidence>
<dbReference type="InterPro" id="IPR009339">
    <property type="entry name" value="DUF998"/>
</dbReference>
<dbReference type="EMBL" id="SDPU01000035">
    <property type="protein sequence ID" value="RYU09437.1"/>
    <property type="molecule type" value="Genomic_DNA"/>
</dbReference>
<feature type="transmembrane region" description="Helical" evidence="1">
    <location>
        <begin position="12"/>
        <end position="39"/>
    </location>
</feature>
<feature type="transmembrane region" description="Helical" evidence="1">
    <location>
        <begin position="156"/>
        <end position="177"/>
    </location>
</feature>
<dbReference type="Proteomes" id="UP000291189">
    <property type="component" value="Unassembled WGS sequence"/>
</dbReference>
<reference evidence="2 3" key="1">
    <citation type="submission" date="2019-01" db="EMBL/GenBank/DDBJ databases">
        <title>Nocardioides guangzhouensis sp. nov., an actinobacterium isolated from soil.</title>
        <authorList>
            <person name="Fu Y."/>
            <person name="Cai Y."/>
            <person name="Lin Z."/>
            <person name="Chen P."/>
        </authorList>
    </citation>
    <scope>NUCLEOTIDE SEQUENCE [LARGE SCALE GENOMIC DNA]</scope>
    <source>
        <strain evidence="2 3">NBRC 105384</strain>
    </source>
</reference>
<keyword evidence="1" id="KW-0472">Membrane</keyword>
<dbReference type="RefSeq" id="WP_129989202.1">
    <property type="nucleotide sequence ID" value="NZ_SDPU01000035.1"/>
</dbReference>
<gene>
    <name evidence="2" type="ORF">ETU37_20450</name>
</gene>
<feature type="transmembrane region" description="Helical" evidence="1">
    <location>
        <begin position="59"/>
        <end position="80"/>
    </location>
</feature>
<dbReference type="AlphaFoldDB" id="A0A4Q5IU87"/>
<dbReference type="Pfam" id="PF06197">
    <property type="entry name" value="DUF998"/>
    <property type="match status" value="1"/>
</dbReference>